<gene>
    <name evidence="2" type="ORF">ACJDTP_02765</name>
</gene>
<evidence type="ECO:0000313" key="3">
    <source>
        <dbReference type="Proteomes" id="UP001623600"/>
    </source>
</evidence>
<feature type="transmembrane region" description="Helical" evidence="1">
    <location>
        <begin position="80"/>
        <end position="101"/>
    </location>
</feature>
<name>A0ABW8S203_9CLOT</name>
<dbReference type="EMBL" id="JBJIAB010000002">
    <property type="protein sequence ID" value="MFL0163989.1"/>
    <property type="molecule type" value="Genomic_DNA"/>
</dbReference>
<organism evidence="2 3">
    <name type="scientific">Candidatus Clostridium helianthi</name>
    <dbReference type="NCBI Taxonomy" id="3381660"/>
    <lineage>
        <taxon>Bacteria</taxon>
        <taxon>Bacillati</taxon>
        <taxon>Bacillota</taxon>
        <taxon>Clostridia</taxon>
        <taxon>Eubacteriales</taxon>
        <taxon>Clostridiaceae</taxon>
        <taxon>Clostridium</taxon>
    </lineage>
</organism>
<comment type="caution">
    <text evidence="2">The sequence shown here is derived from an EMBL/GenBank/DDBJ whole genome shotgun (WGS) entry which is preliminary data.</text>
</comment>
<sequence length="141" mass="16382">MSLGFFIEDCISLSAILSLFIDVILWGGVNNPFPEVSLASCYIFLTQIVIIYYFGGNVERIFWGVKDDENFIASKVKNRYIISMFTNCITSLFLLYLQIYVLGTKKFFILGGLFVGQWIWACMVFYLLIDYQKRKDNETEK</sequence>
<keyword evidence="1" id="KW-1133">Transmembrane helix</keyword>
<keyword evidence="1" id="KW-0472">Membrane</keyword>
<dbReference type="Proteomes" id="UP001623600">
    <property type="component" value="Unassembled WGS sequence"/>
</dbReference>
<feature type="transmembrane region" description="Helical" evidence="1">
    <location>
        <begin position="107"/>
        <end position="129"/>
    </location>
</feature>
<feature type="transmembrane region" description="Helical" evidence="1">
    <location>
        <begin position="36"/>
        <end position="54"/>
    </location>
</feature>
<protein>
    <recommendedName>
        <fullName evidence="4">GtrA-like protein domain-containing protein</fullName>
    </recommendedName>
</protein>
<evidence type="ECO:0000313" key="2">
    <source>
        <dbReference type="EMBL" id="MFL0163989.1"/>
    </source>
</evidence>
<proteinExistence type="predicted"/>
<reference evidence="2 3" key="1">
    <citation type="submission" date="2024-11" db="EMBL/GenBank/DDBJ databases">
        <authorList>
            <person name="Heng Y.C."/>
            <person name="Lim A.C.H."/>
            <person name="Lee J.K.Y."/>
            <person name="Kittelmann S."/>
        </authorList>
    </citation>
    <scope>NUCLEOTIDE SEQUENCE [LARGE SCALE GENOMIC DNA]</scope>
    <source>
        <strain evidence="2 3">WILCCON 0112</strain>
    </source>
</reference>
<evidence type="ECO:0000256" key="1">
    <source>
        <dbReference type="SAM" id="Phobius"/>
    </source>
</evidence>
<dbReference type="RefSeq" id="WP_406760444.1">
    <property type="nucleotide sequence ID" value="NZ_JBJIAB010000002.1"/>
</dbReference>
<accession>A0ABW8S203</accession>
<evidence type="ECO:0008006" key="4">
    <source>
        <dbReference type="Google" id="ProtNLM"/>
    </source>
</evidence>
<keyword evidence="3" id="KW-1185">Reference proteome</keyword>
<keyword evidence="1" id="KW-0812">Transmembrane</keyword>
<feature type="transmembrane region" description="Helical" evidence="1">
    <location>
        <begin position="12"/>
        <end position="30"/>
    </location>
</feature>